<name>A0AA40E8V8_9PEZI</name>
<evidence type="ECO:0000313" key="2">
    <source>
        <dbReference type="EMBL" id="KAK0726708.1"/>
    </source>
</evidence>
<dbReference type="EMBL" id="JAUIRO010000002">
    <property type="protein sequence ID" value="KAK0726708.1"/>
    <property type="molecule type" value="Genomic_DNA"/>
</dbReference>
<dbReference type="Proteomes" id="UP001172101">
    <property type="component" value="Unassembled WGS sequence"/>
</dbReference>
<sequence>MLIVIIPTEFHEGLHLGLYNLGRDSIIRIGRGDNWRSMGTAKYRAQGHPNGDEGEGDSTGGPEPQRQHLGAWPTLVIKAGYSQSLEALRGDMSWWFGASDHQVKIVLLAKFDTQQMTAIIEKWIITITQNPGTNRDNPTSYTVTRGALRLEFDLLFLQQPQPGSAEGDVIIDIPDLQRWAVRLWRLVP</sequence>
<keyword evidence="3" id="KW-1185">Reference proteome</keyword>
<feature type="region of interest" description="Disordered" evidence="1">
    <location>
        <begin position="42"/>
        <end position="67"/>
    </location>
</feature>
<comment type="caution">
    <text evidence="2">The sequence shown here is derived from an EMBL/GenBank/DDBJ whole genome shotgun (WGS) entry which is preliminary data.</text>
</comment>
<dbReference type="GeneID" id="85324403"/>
<evidence type="ECO:0000256" key="1">
    <source>
        <dbReference type="SAM" id="MobiDB-lite"/>
    </source>
</evidence>
<gene>
    <name evidence="2" type="ORF">B0T26DRAFT_691471</name>
</gene>
<evidence type="ECO:0000313" key="3">
    <source>
        <dbReference type="Proteomes" id="UP001172101"/>
    </source>
</evidence>
<dbReference type="RefSeq" id="XP_060299564.1">
    <property type="nucleotide sequence ID" value="XM_060441133.1"/>
</dbReference>
<protein>
    <submittedName>
        <fullName evidence="2">Uncharacterized protein</fullName>
    </submittedName>
</protein>
<reference evidence="2" key="1">
    <citation type="submission" date="2023-06" db="EMBL/GenBank/DDBJ databases">
        <title>Genome-scale phylogeny and comparative genomics of the fungal order Sordariales.</title>
        <authorList>
            <consortium name="Lawrence Berkeley National Laboratory"/>
            <person name="Hensen N."/>
            <person name="Bonometti L."/>
            <person name="Westerberg I."/>
            <person name="Brannstrom I.O."/>
            <person name="Guillou S."/>
            <person name="Cros-Aarteil S."/>
            <person name="Calhoun S."/>
            <person name="Haridas S."/>
            <person name="Kuo A."/>
            <person name="Mondo S."/>
            <person name="Pangilinan J."/>
            <person name="Riley R."/>
            <person name="LaButti K."/>
            <person name="Andreopoulos B."/>
            <person name="Lipzen A."/>
            <person name="Chen C."/>
            <person name="Yanf M."/>
            <person name="Daum C."/>
            <person name="Ng V."/>
            <person name="Clum A."/>
            <person name="Steindorff A."/>
            <person name="Ohm R."/>
            <person name="Martin F."/>
            <person name="Silar P."/>
            <person name="Natvig D."/>
            <person name="Lalanne C."/>
            <person name="Gautier V."/>
            <person name="Ament-velasquez S.L."/>
            <person name="Kruys A."/>
            <person name="Hutchinson M.I."/>
            <person name="Powell A.J."/>
            <person name="Barry K."/>
            <person name="Miller A.N."/>
            <person name="Grigoriev I.V."/>
            <person name="Debuchy R."/>
            <person name="Gladieux P."/>
            <person name="Thoren M.H."/>
            <person name="Johannesson H."/>
        </authorList>
    </citation>
    <scope>NUCLEOTIDE SEQUENCE</scope>
    <source>
        <strain evidence="2">SMH2392-1A</strain>
    </source>
</reference>
<accession>A0AA40E8V8</accession>
<proteinExistence type="predicted"/>
<organism evidence="2 3">
    <name type="scientific">Lasiosphaeria miniovina</name>
    <dbReference type="NCBI Taxonomy" id="1954250"/>
    <lineage>
        <taxon>Eukaryota</taxon>
        <taxon>Fungi</taxon>
        <taxon>Dikarya</taxon>
        <taxon>Ascomycota</taxon>
        <taxon>Pezizomycotina</taxon>
        <taxon>Sordariomycetes</taxon>
        <taxon>Sordariomycetidae</taxon>
        <taxon>Sordariales</taxon>
        <taxon>Lasiosphaeriaceae</taxon>
        <taxon>Lasiosphaeria</taxon>
    </lineage>
</organism>
<dbReference type="AlphaFoldDB" id="A0AA40E8V8"/>